<dbReference type="InterPro" id="IPR011009">
    <property type="entry name" value="Kinase-like_dom_sf"/>
</dbReference>
<dbReference type="EMBL" id="BMMS01000014">
    <property type="protein sequence ID" value="GGO89940.1"/>
    <property type="molecule type" value="Genomic_DNA"/>
</dbReference>
<keyword evidence="8" id="KW-1133">Transmembrane helix</keyword>
<keyword evidence="8" id="KW-0472">Membrane</keyword>
<dbReference type="CDD" id="cd14014">
    <property type="entry name" value="STKc_PknB_like"/>
    <property type="match status" value="1"/>
</dbReference>
<feature type="compositionally biased region" description="Basic residues" evidence="7">
    <location>
        <begin position="282"/>
        <end position="293"/>
    </location>
</feature>
<keyword evidence="5" id="KW-0418">Kinase</keyword>
<evidence type="ECO:0000256" key="6">
    <source>
        <dbReference type="ARBA" id="ARBA00022840"/>
    </source>
</evidence>
<feature type="transmembrane region" description="Helical" evidence="8">
    <location>
        <begin position="314"/>
        <end position="338"/>
    </location>
</feature>
<feature type="region of interest" description="Disordered" evidence="7">
    <location>
        <begin position="275"/>
        <end position="310"/>
    </location>
</feature>
<dbReference type="PROSITE" id="PS50011">
    <property type="entry name" value="PROTEIN_KINASE_DOM"/>
    <property type="match status" value="1"/>
</dbReference>
<dbReference type="RefSeq" id="WP_229698504.1">
    <property type="nucleotide sequence ID" value="NZ_BMMS01000014.1"/>
</dbReference>
<dbReference type="Gene3D" id="1.10.510.10">
    <property type="entry name" value="Transferase(Phosphotransferase) domain 1"/>
    <property type="match status" value="1"/>
</dbReference>
<dbReference type="Proteomes" id="UP000641932">
    <property type="component" value="Unassembled WGS sequence"/>
</dbReference>
<evidence type="ECO:0000256" key="2">
    <source>
        <dbReference type="ARBA" id="ARBA00022527"/>
    </source>
</evidence>
<keyword evidence="6" id="KW-0067">ATP-binding</keyword>
<evidence type="ECO:0000256" key="1">
    <source>
        <dbReference type="ARBA" id="ARBA00012513"/>
    </source>
</evidence>
<dbReference type="AlphaFoldDB" id="A0A917ZRP1"/>
<evidence type="ECO:0000256" key="4">
    <source>
        <dbReference type="ARBA" id="ARBA00022741"/>
    </source>
</evidence>
<accession>A0A917ZRP1</accession>
<comment type="caution">
    <text evidence="10">The sequence shown here is derived from an EMBL/GenBank/DDBJ whole genome shotgun (WGS) entry which is preliminary data.</text>
</comment>
<organism evidence="10 11">
    <name type="scientific">Wenjunlia tyrosinilytica</name>
    <dbReference type="NCBI Taxonomy" id="1544741"/>
    <lineage>
        <taxon>Bacteria</taxon>
        <taxon>Bacillati</taxon>
        <taxon>Actinomycetota</taxon>
        <taxon>Actinomycetes</taxon>
        <taxon>Kitasatosporales</taxon>
        <taxon>Streptomycetaceae</taxon>
        <taxon>Wenjunlia</taxon>
    </lineage>
</organism>
<dbReference type="Pfam" id="PF00069">
    <property type="entry name" value="Pkinase"/>
    <property type="match status" value="1"/>
</dbReference>
<keyword evidence="8" id="KW-0812">Transmembrane</keyword>
<protein>
    <recommendedName>
        <fullName evidence="1">non-specific serine/threonine protein kinase</fullName>
        <ecNumber evidence="1">2.7.11.1</ecNumber>
    </recommendedName>
</protein>
<dbReference type="InterPro" id="IPR008271">
    <property type="entry name" value="Ser/Thr_kinase_AS"/>
</dbReference>
<dbReference type="GO" id="GO:0004674">
    <property type="term" value="F:protein serine/threonine kinase activity"/>
    <property type="evidence" value="ECO:0007669"/>
    <property type="project" value="UniProtKB-KW"/>
</dbReference>
<dbReference type="PROSITE" id="PS00108">
    <property type="entry name" value="PROTEIN_KINASE_ST"/>
    <property type="match status" value="1"/>
</dbReference>
<dbReference type="EC" id="2.7.11.1" evidence="1"/>
<reference evidence="10" key="1">
    <citation type="journal article" date="2014" name="Int. J. Syst. Evol. Microbiol.">
        <title>Complete genome sequence of Corynebacterium casei LMG S-19264T (=DSM 44701T), isolated from a smear-ripened cheese.</title>
        <authorList>
            <consortium name="US DOE Joint Genome Institute (JGI-PGF)"/>
            <person name="Walter F."/>
            <person name="Albersmeier A."/>
            <person name="Kalinowski J."/>
            <person name="Ruckert C."/>
        </authorList>
    </citation>
    <scope>NUCLEOTIDE SEQUENCE</scope>
    <source>
        <strain evidence="10">CGMCC 4.7201</strain>
    </source>
</reference>
<keyword evidence="11" id="KW-1185">Reference proteome</keyword>
<evidence type="ECO:0000256" key="8">
    <source>
        <dbReference type="SAM" id="Phobius"/>
    </source>
</evidence>
<dbReference type="SUPFAM" id="SSF56112">
    <property type="entry name" value="Protein kinase-like (PK-like)"/>
    <property type="match status" value="1"/>
</dbReference>
<evidence type="ECO:0000256" key="7">
    <source>
        <dbReference type="SAM" id="MobiDB-lite"/>
    </source>
</evidence>
<reference evidence="10" key="2">
    <citation type="submission" date="2020-09" db="EMBL/GenBank/DDBJ databases">
        <authorList>
            <person name="Sun Q."/>
            <person name="Zhou Y."/>
        </authorList>
    </citation>
    <scope>NUCLEOTIDE SEQUENCE</scope>
    <source>
        <strain evidence="10">CGMCC 4.7201</strain>
    </source>
</reference>
<gene>
    <name evidence="10" type="ORF">GCM10012280_34310</name>
</gene>
<dbReference type="Gene3D" id="3.30.200.20">
    <property type="entry name" value="Phosphorylase Kinase, domain 1"/>
    <property type="match status" value="1"/>
</dbReference>
<evidence type="ECO:0000256" key="5">
    <source>
        <dbReference type="ARBA" id="ARBA00022777"/>
    </source>
</evidence>
<dbReference type="InterPro" id="IPR000719">
    <property type="entry name" value="Prot_kinase_dom"/>
</dbReference>
<evidence type="ECO:0000313" key="10">
    <source>
        <dbReference type="EMBL" id="GGO89940.1"/>
    </source>
</evidence>
<name>A0A917ZRP1_9ACTN</name>
<keyword evidence="3" id="KW-0808">Transferase</keyword>
<dbReference type="GO" id="GO:0005524">
    <property type="term" value="F:ATP binding"/>
    <property type="evidence" value="ECO:0007669"/>
    <property type="project" value="UniProtKB-KW"/>
</dbReference>
<keyword evidence="4" id="KW-0547">Nucleotide-binding</keyword>
<proteinExistence type="predicted"/>
<keyword evidence="2" id="KW-0723">Serine/threonine-protein kinase</keyword>
<evidence type="ECO:0000256" key="3">
    <source>
        <dbReference type="ARBA" id="ARBA00022679"/>
    </source>
</evidence>
<dbReference type="SMART" id="SM00220">
    <property type="entry name" value="S_TKc"/>
    <property type="match status" value="1"/>
</dbReference>
<evidence type="ECO:0000313" key="11">
    <source>
        <dbReference type="Proteomes" id="UP000641932"/>
    </source>
</evidence>
<feature type="domain" description="Protein kinase" evidence="9">
    <location>
        <begin position="21"/>
        <end position="271"/>
    </location>
</feature>
<evidence type="ECO:0000259" key="9">
    <source>
        <dbReference type="PROSITE" id="PS50011"/>
    </source>
</evidence>
<sequence length="357" mass="38046">MTVQQVYGATVSIGDVLADRYRLEALIGYGGAADVHRATDLRLGRTVAVKGFRTGAEDHPGDRFIGEAVLLAGLHHPGVVTVYDAGRHEGLAYLVMQLVDGPTLRHRICERALTPHEVSRLGAHLARTLAYVHTEGVVHRDIKPSNILLDGEGRPYITDFGISRTVDATAVTGPGELVGTAPYLAPEQILGQAAQPSADVYALGLVLLECLTARIEYSGIPVEAAVARLHRSPRIPQALPAELAAMLEQMTAMDPDDRPDAGACARVLESVAEGFGSAGEARHRHRQPRRQPRRQPGPAPRPAGREDGRRGTRIAVASAAAALAGVLGSMMTFTTVALPHTPEMRTASSPAHWSAEL</sequence>
<dbReference type="PANTHER" id="PTHR43289:SF6">
    <property type="entry name" value="SERINE_THREONINE-PROTEIN KINASE NEKL-3"/>
    <property type="match status" value="1"/>
</dbReference>
<dbReference type="PANTHER" id="PTHR43289">
    <property type="entry name" value="MITOGEN-ACTIVATED PROTEIN KINASE KINASE KINASE 20-RELATED"/>
    <property type="match status" value="1"/>
</dbReference>